<evidence type="ECO:0000256" key="1">
    <source>
        <dbReference type="ARBA" id="ARBA00022722"/>
    </source>
</evidence>
<dbReference type="Proteomes" id="UP001148203">
    <property type="component" value="Unassembled WGS sequence"/>
</dbReference>
<reference evidence="7 8" key="1">
    <citation type="submission" date="2022-05" db="EMBL/GenBank/DDBJ databases">
        <title>Novel Pseudomonas spp. Isolated from a Rainbow Trout Aquaculture Facility.</title>
        <authorList>
            <person name="Testerman T."/>
            <person name="Graf J."/>
        </authorList>
    </citation>
    <scope>NUCLEOTIDE SEQUENCE [LARGE SCALE GENOMIC DNA]</scope>
    <source>
        <strain evidence="7 8">ID681</strain>
    </source>
</reference>
<comment type="caution">
    <text evidence="7">The sequence shown here is derived from an EMBL/GenBank/DDBJ whole genome shotgun (WGS) entry which is preliminary data.</text>
</comment>
<evidence type="ECO:0000313" key="8">
    <source>
        <dbReference type="Proteomes" id="UP001148203"/>
    </source>
</evidence>
<feature type="compositionally biased region" description="Polar residues" evidence="5">
    <location>
        <begin position="13"/>
        <end position="26"/>
    </location>
</feature>
<accession>A0ABT5NMR5</accession>
<organism evidence="7 8">
    <name type="scientific">Pseudomonas fontis</name>
    <dbReference type="NCBI Taxonomy" id="2942633"/>
    <lineage>
        <taxon>Bacteria</taxon>
        <taxon>Pseudomonadati</taxon>
        <taxon>Pseudomonadota</taxon>
        <taxon>Gammaproteobacteria</taxon>
        <taxon>Pseudomonadales</taxon>
        <taxon>Pseudomonadaceae</taxon>
        <taxon>Pseudomonas</taxon>
    </lineage>
</organism>
<sequence length="112" mass="12524">MARLTSLKPPMQAQPSRLASVNSDSWRSTKGTAAQRGYGYKWQKARVGWLEAHPLCVYCQREGRVTEGSVVDHIIPHRGDMKLFWDSGNWQTLCRPCHDVVKAAEEASGLIG</sequence>
<feature type="domain" description="HNH nuclease" evidence="6">
    <location>
        <begin position="44"/>
        <end position="99"/>
    </location>
</feature>
<dbReference type="PANTHER" id="PTHR41286:SF1">
    <property type="entry name" value="HNH NUCLEASE YAJD-RELATED"/>
    <property type="match status" value="1"/>
</dbReference>
<evidence type="ECO:0000256" key="5">
    <source>
        <dbReference type="SAM" id="MobiDB-lite"/>
    </source>
</evidence>
<dbReference type="Pfam" id="PF01844">
    <property type="entry name" value="HNH"/>
    <property type="match status" value="1"/>
</dbReference>
<dbReference type="GO" id="GO:0004519">
    <property type="term" value="F:endonuclease activity"/>
    <property type="evidence" value="ECO:0007669"/>
    <property type="project" value="UniProtKB-KW"/>
</dbReference>
<dbReference type="Gene3D" id="1.10.30.50">
    <property type="match status" value="1"/>
</dbReference>
<keyword evidence="7" id="KW-0255">Endonuclease</keyword>
<dbReference type="RefSeq" id="WP_273911420.1">
    <property type="nucleotide sequence ID" value="NZ_JAMDGX010000040.1"/>
</dbReference>
<feature type="region of interest" description="Disordered" evidence="5">
    <location>
        <begin position="1"/>
        <end position="26"/>
    </location>
</feature>
<dbReference type="EMBL" id="JAMDGY010000009">
    <property type="protein sequence ID" value="MDD0989408.1"/>
    <property type="molecule type" value="Genomic_DNA"/>
</dbReference>
<proteinExistence type="inferred from homology"/>
<dbReference type="SMART" id="SM00507">
    <property type="entry name" value="HNHc"/>
    <property type="match status" value="1"/>
</dbReference>
<keyword evidence="2" id="KW-0378">Hydrolase</keyword>
<name>A0ABT5NMR5_9PSED</name>
<comment type="similarity">
    <text evidence="3">Belongs to the HNH nuclease family.</text>
</comment>
<dbReference type="InterPro" id="IPR003615">
    <property type="entry name" value="HNH_nuc"/>
</dbReference>
<keyword evidence="8" id="KW-1185">Reference proteome</keyword>
<gene>
    <name evidence="7" type="ORF">M5G11_02540</name>
</gene>
<evidence type="ECO:0000259" key="6">
    <source>
        <dbReference type="SMART" id="SM00507"/>
    </source>
</evidence>
<evidence type="ECO:0000256" key="3">
    <source>
        <dbReference type="ARBA" id="ARBA00038412"/>
    </source>
</evidence>
<dbReference type="InterPro" id="IPR002711">
    <property type="entry name" value="HNH"/>
</dbReference>
<evidence type="ECO:0000313" key="7">
    <source>
        <dbReference type="EMBL" id="MDD0989408.1"/>
    </source>
</evidence>
<protein>
    <recommendedName>
        <fullName evidence="4">Putative HNH nuclease YajD</fullName>
    </recommendedName>
</protein>
<evidence type="ECO:0000256" key="4">
    <source>
        <dbReference type="ARBA" id="ARBA00040194"/>
    </source>
</evidence>
<evidence type="ECO:0000256" key="2">
    <source>
        <dbReference type="ARBA" id="ARBA00022801"/>
    </source>
</evidence>
<dbReference type="CDD" id="cd00085">
    <property type="entry name" value="HNHc"/>
    <property type="match status" value="1"/>
</dbReference>
<dbReference type="PANTHER" id="PTHR41286">
    <property type="entry name" value="HNH NUCLEASE YAJD-RELATED"/>
    <property type="match status" value="1"/>
</dbReference>
<keyword evidence="1" id="KW-0540">Nuclease</keyword>